<evidence type="ECO:0000259" key="1">
    <source>
        <dbReference type="Pfam" id="PF08268"/>
    </source>
</evidence>
<evidence type="ECO:0000313" key="2">
    <source>
        <dbReference type="EMBL" id="RXH98000.1"/>
    </source>
</evidence>
<feature type="domain" description="F-box associated beta-propeller type 3" evidence="1">
    <location>
        <begin position="25"/>
        <end position="196"/>
    </location>
</feature>
<dbReference type="InterPro" id="IPR017451">
    <property type="entry name" value="F-box-assoc_interact_dom"/>
</dbReference>
<dbReference type="Proteomes" id="UP000290289">
    <property type="component" value="Chromosome 5"/>
</dbReference>
<comment type="caution">
    <text evidence="2">The sequence shown here is derived from an EMBL/GenBank/DDBJ whole genome shotgun (WGS) entry which is preliminary data.</text>
</comment>
<dbReference type="NCBIfam" id="TIGR01640">
    <property type="entry name" value="F_box_assoc_1"/>
    <property type="match status" value="1"/>
</dbReference>
<dbReference type="InterPro" id="IPR050796">
    <property type="entry name" value="SCF_F-box_component"/>
</dbReference>
<organism evidence="2 3">
    <name type="scientific">Malus domestica</name>
    <name type="common">Apple</name>
    <name type="synonym">Pyrus malus</name>
    <dbReference type="NCBI Taxonomy" id="3750"/>
    <lineage>
        <taxon>Eukaryota</taxon>
        <taxon>Viridiplantae</taxon>
        <taxon>Streptophyta</taxon>
        <taxon>Embryophyta</taxon>
        <taxon>Tracheophyta</taxon>
        <taxon>Spermatophyta</taxon>
        <taxon>Magnoliopsida</taxon>
        <taxon>eudicotyledons</taxon>
        <taxon>Gunneridae</taxon>
        <taxon>Pentapetalae</taxon>
        <taxon>rosids</taxon>
        <taxon>fabids</taxon>
        <taxon>Rosales</taxon>
        <taxon>Rosaceae</taxon>
        <taxon>Amygdaloideae</taxon>
        <taxon>Maleae</taxon>
        <taxon>Malus</taxon>
    </lineage>
</organism>
<dbReference type="PANTHER" id="PTHR31672:SF13">
    <property type="entry name" value="F-BOX PROTEIN CPR30-LIKE"/>
    <property type="match status" value="1"/>
</dbReference>
<protein>
    <recommendedName>
        <fullName evidence="1">F-box associated beta-propeller type 3 domain-containing protein</fullName>
    </recommendedName>
</protein>
<gene>
    <name evidence="2" type="ORF">DVH24_010325</name>
</gene>
<dbReference type="Pfam" id="PF08268">
    <property type="entry name" value="FBA_3"/>
    <property type="match status" value="1"/>
</dbReference>
<sequence length="262" mass="30082">MVTAFHIRCSELVTGSYALNPATSSGSNIVIWNPSIRKLLVVPKPTIPFSRYNRTYYAFGYDSHSNDYKLLRSVMTGLTSRGMEIWSLVRASWRSLSADISIFHPSVLPRFSVVFSPCGWPPALVNDALHWSQLQKNMNHFILSFDMCSEFFGVIILPEVVQHSSQFISRYKVYLALFVNDLQLDCSTVSLWVMKEYGTIYRSVGFRKNGEVVLSTYWGMRSVNPMTKQINAFQIDRHRSYFFMDSFVESLVLLDQPNSFSD</sequence>
<dbReference type="EMBL" id="RDQH01000331">
    <property type="protein sequence ID" value="RXH98000.1"/>
    <property type="molecule type" value="Genomic_DNA"/>
</dbReference>
<dbReference type="InterPro" id="IPR013187">
    <property type="entry name" value="F-box-assoc_dom_typ3"/>
</dbReference>
<dbReference type="PANTHER" id="PTHR31672">
    <property type="entry name" value="BNACNNG10540D PROTEIN"/>
    <property type="match status" value="1"/>
</dbReference>
<keyword evidence="3" id="KW-1185">Reference proteome</keyword>
<proteinExistence type="predicted"/>
<reference evidence="2 3" key="1">
    <citation type="submission" date="2018-10" db="EMBL/GenBank/DDBJ databases">
        <title>A high-quality apple genome assembly.</title>
        <authorList>
            <person name="Hu J."/>
        </authorList>
    </citation>
    <scope>NUCLEOTIDE SEQUENCE [LARGE SCALE GENOMIC DNA]</scope>
    <source>
        <strain evidence="3">cv. HFTH1</strain>
        <tissue evidence="2">Young leaf</tissue>
    </source>
</reference>
<accession>A0A498JRD9</accession>
<evidence type="ECO:0000313" key="3">
    <source>
        <dbReference type="Proteomes" id="UP000290289"/>
    </source>
</evidence>
<name>A0A498JRD9_MALDO</name>
<dbReference type="AlphaFoldDB" id="A0A498JRD9"/>